<feature type="transmembrane region" description="Helical" evidence="1">
    <location>
        <begin position="158"/>
        <end position="176"/>
    </location>
</feature>
<keyword evidence="1" id="KW-1133">Transmembrane helix</keyword>
<keyword evidence="1" id="KW-0472">Membrane</keyword>
<keyword evidence="1" id="KW-0812">Transmembrane</keyword>
<accession>A0A2V5LWA7</accession>
<proteinExistence type="predicted"/>
<protein>
    <submittedName>
        <fullName evidence="2">Uncharacterized protein</fullName>
    </submittedName>
</protein>
<gene>
    <name evidence="2" type="ORF">CVV68_13925</name>
</gene>
<dbReference type="AlphaFoldDB" id="A0A2V5LWA7"/>
<sequence>MISSIGPPVTVATALLVYFGWARSDAQARAMGLDVSLFGYTVQDYALRGIRSLFFPLVSLLIAGLVWLAADDWVRSQLRPGRRGRLAARLSAAAAIGGICLAAACWLLAVVLPQGAFLAVPFLMAAGVLLAEWGVRLHRLTLGRGPRPAGRLVVQHRALETTFVFTLVTVLLFWGVSDFAQVVGRGLAADIEAQLPSLPRADVYSHADLSIGAPGVKQTRLGAASAPVYRYTGLHLLVVSGGRFFLLPDGWTLARGTVVVLPDNDAVRVEFGNR</sequence>
<dbReference type="EMBL" id="QJVD01000015">
    <property type="protein sequence ID" value="PYI66486.1"/>
    <property type="molecule type" value="Genomic_DNA"/>
</dbReference>
<reference evidence="2 3" key="1">
    <citation type="submission" date="2018-05" db="EMBL/GenBank/DDBJ databases">
        <title>Genetic diversity of glacier-inhabiting Cryobacterium bacteria in China and description of Cryobacterium mengkeensis sp. nov. and Arthrobacter glacialis sp. nov.</title>
        <authorList>
            <person name="Liu Q."/>
            <person name="Xin Y.-H."/>
        </authorList>
    </citation>
    <scope>NUCLEOTIDE SEQUENCE [LARGE SCALE GENOMIC DNA]</scope>
    <source>
        <strain evidence="2 3">LI2</strain>
    </source>
</reference>
<evidence type="ECO:0000313" key="2">
    <source>
        <dbReference type="EMBL" id="PYI66486.1"/>
    </source>
</evidence>
<comment type="caution">
    <text evidence="2">The sequence shown here is derived from an EMBL/GenBank/DDBJ whole genome shotgun (WGS) entry which is preliminary data.</text>
</comment>
<evidence type="ECO:0000313" key="3">
    <source>
        <dbReference type="Proteomes" id="UP000247832"/>
    </source>
</evidence>
<feature type="transmembrane region" description="Helical" evidence="1">
    <location>
        <begin position="115"/>
        <end position="137"/>
    </location>
</feature>
<keyword evidence="3" id="KW-1185">Reference proteome</keyword>
<dbReference type="OrthoDB" id="4350047at2"/>
<feature type="transmembrane region" description="Helical" evidence="1">
    <location>
        <begin position="50"/>
        <end position="70"/>
    </location>
</feature>
<feature type="transmembrane region" description="Helical" evidence="1">
    <location>
        <begin position="90"/>
        <end position="109"/>
    </location>
</feature>
<evidence type="ECO:0000256" key="1">
    <source>
        <dbReference type="SAM" id="Phobius"/>
    </source>
</evidence>
<organism evidence="2 3">
    <name type="scientific">Arthrobacter livingstonensis</name>
    <dbReference type="NCBI Taxonomy" id="670078"/>
    <lineage>
        <taxon>Bacteria</taxon>
        <taxon>Bacillati</taxon>
        <taxon>Actinomycetota</taxon>
        <taxon>Actinomycetes</taxon>
        <taxon>Micrococcales</taxon>
        <taxon>Micrococcaceae</taxon>
        <taxon>Arthrobacter</taxon>
    </lineage>
</organism>
<dbReference type="Proteomes" id="UP000247832">
    <property type="component" value="Unassembled WGS sequence"/>
</dbReference>
<name>A0A2V5LWA7_9MICC</name>